<dbReference type="WBParaSite" id="SCUD_0001844501-mRNA-1">
    <property type="protein sequence ID" value="SCUD_0001844501-mRNA-1"/>
    <property type="gene ID" value="SCUD_0001844501"/>
</dbReference>
<evidence type="ECO:0000256" key="3">
    <source>
        <dbReference type="ARBA" id="ARBA00022737"/>
    </source>
</evidence>
<keyword evidence="1" id="KW-0813">Transport</keyword>
<gene>
    <name evidence="5" type="ORF">SCUD_LOCUS18442</name>
</gene>
<dbReference type="Proteomes" id="UP000279833">
    <property type="component" value="Unassembled WGS sequence"/>
</dbReference>
<evidence type="ECO:0000256" key="4">
    <source>
        <dbReference type="ARBA" id="ARBA00022927"/>
    </source>
</evidence>
<dbReference type="AlphaFoldDB" id="A0A183KTQ2"/>
<dbReference type="Gene3D" id="2.130.10.10">
    <property type="entry name" value="YVTN repeat-like/Quinoprotein amine dehydrogenase"/>
    <property type="match status" value="1"/>
</dbReference>
<dbReference type="EMBL" id="UZAK01041019">
    <property type="protein sequence ID" value="VDP65831.1"/>
    <property type="molecule type" value="Genomic_DNA"/>
</dbReference>
<evidence type="ECO:0000256" key="1">
    <source>
        <dbReference type="ARBA" id="ARBA00022448"/>
    </source>
</evidence>
<dbReference type="GO" id="GO:0090110">
    <property type="term" value="P:COPII-coated vesicle cargo loading"/>
    <property type="evidence" value="ECO:0007669"/>
    <property type="project" value="TreeGrafter"/>
</dbReference>
<protein>
    <submittedName>
        <fullName evidence="7">WD_REPEATS_REGION domain-containing protein</fullName>
    </submittedName>
</protein>
<dbReference type="SUPFAM" id="SSF50978">
    <property type="entry name" value="WD40 repeat-like"/>
    <property type="match status" value="1"/>
</dbReference>
<dbReference type="PANTHER" id="PTHR13923">
    <property type="entry name" value="SEC31-RELATED PROTEIN"/>
    <property type="match status" value="1"/>
</dbReference>
<reference evidence="7" key="1">
    <citation type="submission" date="2016-06" db="UniProtKB">
        <authorList>
            <consortium name="WormBaseParasite"/>
        </authorList>
    </citation>
    <scope>IDENTIFICATION</scope>
</reference>
<dbReference type="PANTHER" id="PTHR13923:SF11">
    <property type="entry name" value="SECRETORY 31, ISOFORM D"/>
    <property type="match status" value="1"/>
</dbReference>
<dbReference type="GO" id="GO:0030127">
    <property type="term" value="C:COPII vesicle coat"/>
    <property type="evidence" value="ECO:0007669"/>
    <property type="project" value="TreeGrafter"/>
</dbReference>
<evidence type="ECO:0000313" key="7">
    <source>
        <dbReference type="WBParaSite" id="SCUD_0001844501-mRNA-1"/>
    </source>
</evidence>
<keyword evidence="4" id="KW-0653">Protein transport</keyword>
<dbReference type="GO" id="GO:0015031">
    <property type="term" value="P:protein transport"/>
    <property type="evidence" value="ECO:0007669"/>
    <property type="project" value="UniProtKB-KW"/>
</dbReference>
<keyword evidence="6" id="KW-1185">Reference proteome</keyword>
<name>A0A183KTQ2_9TREM</name>
<evidence type="ECO:0000313" key="5">
    <source>
        <dbReference type="EMBL" id="VDP65831.1"/>
    </source>
</evidence>
<dbReference type="STRING" id="6186.A0A183KTQ2"/>
<evidence type="ECO:0000256" key="2">
    <source>
        <dbReference type="ARBA" id="ARBA00022574"/>
    </source>
</evidence>
<dbReference type="InterPro" id="IPR015943">
    <property type="entry name" value="WD40/YVTN_repeat-like_dom_sf"/>
</dbReference>
<evidence type="ECO:0000313" key="6">
    <source>
        <dbReference type="Proteomes" id="UP000279833"/>
    </source>
</evidence>
<dbReference type="GO" id="GO:0007029">
    <property type="term" value="P:endoplasmic reticulum organization"/>
    <property type="evidence" value="ECO:0007669"/>
    <property type="project" value="TreeGrafter"/>
</dbReference>
<organism evidence="7">
    <name type="scientific">Schistosoma curassoni</name>
    <dbReference type="NCBI Taxonomy" id="6186"/>
    <lineage>
        <taxon>Eukaryota</taxon>
        <taxon>Metazoa</taxon>
        <taxon>Spiralia</taxon>
        <taxon>Lophotrochozoa</taxon>
        <taxon>Platyhelminthes</taxon>
        <taxon>Trematoda</taxon>
        <taxon>Digenea</taxon>
        <taxon>Strigeidida</taxon>
        <taxon>Schistosomatoidea</taxon>
        <taxon>Schistosomatidae</taxon>
        <taxon>Schistosoma</taxon>
    </lineage>
</organism>
<keyword evidence="3" id="KW-0677">Repeat</keyword>
<accession>A0A183KTQ2</accession>
<dbReference type="InterPro" id="IPR040251">
    <property type="entry name" value="SEC31-like"/>
</dbReference>
<dbReference type="GO" id="GO:0070971">
    <property type="term" value="C:endoplasmic reticulum exit site"/>
    <property type="evidence" value="ECO:0007669"/>
    <property type="project" value="TreeGrafter"/>
</dbReference>
<sequence length="165" mass="18646">MSGSLYLYDSQKLISMSQNRTSSLITTNTIHKPYHINTIDTIIENNENDNSIMSSCQQLSSIYITENNMSNYLYTSPSNDEEIFIWDVGKMEHPMSPGSKIQPLENVNQVAWNPRVQHILCSTSIGRCVIWDLRKSGPVLQLTKTMCQVSSLSSSYDFILVGCII</sequence>
<keyword evidence="2" id="KW-0853">WD repeat</keyword>
<dbReference type="GO" id="GO:0005198">
    <property type="term" value="F:structural molecule activity"/>
    <property type="evidence" value="ECO:0007669"/>
    <property type="project" value="TreeGrafter"/>
</dbReference>
<proteinExistence type="predicted"/>
<dbReference type="InterPro" id="IPR036322">
    <property type="entry name" value="WD40_repeat_dom_sf"/>
</dbReference>
<reference evidence="5 6" key="2">
    <citation type="submission" date="2018-11" db="EMBL/GenBank/DDBJ databases">
        <authorList>
            <consortium name="Pathogen Informatics"/>
        </authorList>
    </citation>
    <scope>NUCLEOTIDE SEQUENCE [LARGE SCALE GENOMIC DNA]</scope>
    <source>
        <strain evidence="5">Dakar</strain>
        <strain evidence="6">Dakar, Senegal</strain>
    </source>
</reference>